<keyword evidence="3" id="KW-0732">Signal</keyword>
<accession>A0A5K3EGZ6</accession>
<feature type="domain" description="Ig-like" evidence="4">
    <location>
        <begin position="139"/>
        <end position="253"/>
    </location>
</feature>
<evidence type="ECO:0000256" key="2">
    <source>
        <dbReference type="SAM" id="Phobius"/>
    </source>
</evidence>
<evidence type="ECO:0000259" key="4">
    <source>
        <dbReference type="PROSITE" id="PS50835"/>
    </source>
</evidence>
<feature type="domain" description="Ig-like" evidence="4">
    <location>
        <begin position="46"/>
        <end position="117"/>
    </location>
</feature>
<dbReference type="CDD" id="cd00096">
    <property type="entry name" value="Ig"/>
    <property type="match status" value="1"/>
</dbReference>
<feature type="domain" description="Ig-like" evidence="4">
    <location>
        <begin position="260"/>
        <end position="368"/>
    </location>
</feature>
<dbReference type="GO" id="GO:0070593">
    <property type="term" value="P:dendrite self-avoidance"/>
    <property type="evidence" value="ECO:0007669"/>
    <property type="project" value="TreeGrafter"/>
</dbReference>
<keyword evidence="2" id="KW-1133">Transmembrane helix</keyword>
<dbReference type="SUPFAM" id="SSF48726">
    <property type="entry name" value="Immunoglobulin"/>
    <property type="match status" value="2"/>
</dbReference>
<dbReference type="AlphaFoldDB" id="A0A5K3EGZ6"/>
<evidence type="ECO:0000256" key="1">
    <source>
        <dbReference type="ARBA" id="ARBA00023319"/>
    </source>
</evidence>
<name>A0A5K3EGZ6_MESCO</name>
<dbReference type="InterPro" id="IPR003599">
    <property type="entry name" value="Ig_sub"/>
</dbReference>
<proteinExistence type="predicted"/>
<dbReference type="GO" id="GO:0030424">
    <property type="term" value="C:axon"/>
    <property type="evidence" value="ECO:0007669"/>
    <property type="project" value="TreeGrafter"/>
</dbReference>
<dbReference type="GO" id="GO:0007411">
    <property type="term" value="P:axon guidance"/>
    <property type="evidence" value="ECO:0007669"/>
    <property type="project" value="TreeGrafter"/>
</dbReference>
<dbReference type="InterPro" id="IPR007110">
    <property type="entry name" value="Ig-like_dom"/>
</dbReference>
<dbReference type="GO" id="GO:0098632">
    <property type="term" value="F:cell-cell adhesion mediator activity"/>
    <property type="evidence" value="ECO:0007669"/>
    <property type="project" value="TreeGrafter"/>
</dbReference>
<dbReference type="PANTHER" id="PTHR10075">
    <property type="entry name" value="BASIGIN RELATED"/>
    <property type="match status" value="1"/>
</dbReference>
<dbReference type="Gene3D" id="2.60.40.10">
    <property type="entry name" value="Immunoglobulins"/>
    <property type="match status" value="2"/>
</dbReference>
<evidence type="ECO:0000313" key="5">
    <source>
        <dbReference type="WBParaSite" id="MCU_000468-RC"/>
    </source>
</evidence>
<dbReference type="GO" id="GO:0007156">
    <property type="term" value="P:homophilic cell adhesion via plasma membrane adhesion molecules"/>
    <property type="evidence" value="ECO:0007669"/>
    <property type="project" value="TreeGrafter"/>
</dbReference>
<evidence type="ECO:0000256" key="3">
    <source>
        <dbReference type="SAM" id="SignalP"/>
    </source>
</evidence>
<dbReference type="GO" id="GO:0005886">
    <property type="term" value="C:plasma membrane"/>
    <property type="evidence" value="ECO:0007669"/>
    <property type="project" value="TreeGrafter"/>
</dbReference>
<feature type="transmembrane region" description="Helical" evidence="2">
    <location>
        <begin position="522"/>
        <end position="542"/>
    </location>
</feature>
<protein>
    <submittedName>
        <fullName evidence="5">Ig-like domain-containing protein</fullName>
    </submittedName>
</protein>
<sequence>MKGRTTDLPIVAVALVLFIPKTFGYDEALPGDDYITGVFLDEHLFPEVREPVSRMIINITVEEEENEVTLHCDDGQRRAVWLKNGLSIETSLKTRILSTGSLRISNVLKNHSGIYQCFTKAQDKMILVRSYLLQVAYKPVALRHFAKSVYLTAGQSGHIICCLSGFPEIEQVMWHRTALPGATVISVDENITIVQSISGRPFPIKELVQSLHPGNNAVCYKKPIPHAFPEMSGSFTCQGKNALGWGLRSTPFSVFVKVFPYFTQRPENYAGRNMTFSEIAGNCQARGFPPPVITWMKYVLKAVKHVRKNNSASSEMTKHDSLSLFCPSESRTMCWTAEKQDIVSHKRYQTGIFACTASNDLGDQTTLIQLGHPGFSTDAEYAFGIEILDPIPCGLQISVEVFTWAPTVIPQKAIFKNDECVFFAEYSTSPRDKQWRRENISVESVNSGQFTIFGHSSNALIALKAGMNCVSKRAATSNTIYGWTSDSKCTLTNSLLDRAAISDKSLSTDGNDVQDYVVPVRVIFACGSLLFSLVSILACFMIGKMVPRKCLLVSFCRGNRLTPHQGIQLHQGAASVTSSSVVDATAATEVTRDIRVMVQPAGETRSAELDTKGLIETQTETKKKIQFSDFKILEKPLVKHQFMFPHEEFYLLSKKDPNCTIIQVHPKNSQCRLLWTTRNYCTAQP</sequence>
<dbReference type="WBParaSite" id="MCU_000468-RC">
    <property type="protein sequence ID" value="MCU_000468-RC"/>
    <property type="gene ID" value="MCU_000468"/>
</dbReference>
<keyword evidence="2" id="KW-0472">Membrane</keyword>
<feature type="signal peptide" evidence="3">
    <location>
        <begin position="1"/>
        <end position="24"/>
    </location>
</feature>
<organism evidence="5">
    <name type="scientific">Mesocestoides corti</name>
    <name type="common">Flatworm</name>
    <dbReference type="NCBI Taxonomy" id="53468"/>
    <lineage>
        <taxon>Eukaryota</taxon>
        <taxon>Metazoa</taxon>
        <taxon>Spiralia</taxon>
        <taxon>Lophotrochozoa</taxon>
        <taxon>Platyhelminthes</taxon>
        <taxon>Cestoda</taxon>
        <taxon>Eucestoda</taxon>
        <taxon>Cyclophyllidea</taxon>
        <taxon>Mesocestoididae</taxon>
        <taxon>Mesocestoides</taxon>
    </lineage>
</organism>
<dbReference type="SMART" id="SM00408">
    <property type="entry name" value="IGc2"/>
    <property type="match status" value="1"/>
</dbReference>
<keyword evidence="1" id="KW-0393">Immunoglobulin domain</keyword>
<reference evidence="5" key="1">
    <citation type="submission" date="2019-11" db="UniProtKB">
        <authorList>
            <consortium name="WormBaseParasite"/>
        </authorList>
    </citation>
    <scope>IDENTIFICATION</scope>
</reference>
<keyword evidence="2" id="KW-0812">Transmembrane</keyword>
<dbReference type="PANTHER" id="PTHR10075:SF100">
    <property type="entry name" value="FASCICLIN-2"/>
    <property type="match status" value="1"/>
</dbReference>
<dbReference type="InterPro" id="IPR003598">
    <property type="entry name" value="Ig_sub2"/>
</dbReference>
<dbReference type="InterPro" id="IPR036179">
    <property type="entry name" value="Ig-like_dom_sf"/>
</dbReference>
<dbReference type="SMART" id="SM00409">
    <property type="entry name" value="IG"/>
    <property type="match status" value="3"/>
</dbReference>
<feature type="chain" id="PRO_5024294753" evidence="3">
    <location>
        <begin position="25"/>
        <end position="685"/>
    </location>
</feature>
<dbReference type="InterPro" id="IPR013783">
    <property type="entry name" value="Ig-like_fold"/>
</dbReference>
<dbReference type="PROSITE" id="PS50835">
    <property type="entry name" value="IG_LIKE"/>
    <property type="match status" value="3"/>
</dbReference>